<organism evidence="10 11">
    <name type="scientific">Streptomyces mimosae</name>
    <dbReference type="NCBI Taxonomy" id="2586635"/>
    <lineage>
        <taxon>Bacteria</taxon>
        <taxon>Bacillati</taxon>
        <taxon>Actinomycetota</taxon>
        <taxon>Actinomycetes</taxon>
        <taxon>Kitasatosporales</taxon>
        <taxon>Streptomycetaceae</taxon>
        <taxon>Streptomyces</taxon>
    </lineage>
</organism>
<evidence type="ECO:0000256" key="8">
    <source>
        <dbReference type="ARBA" id="ARBA00037998"/>
    </source>
</evidence>
<keyword evidence="4 9" id="KW-0812">Transmembrane</keyword>
<evidence type="ECO:0000256" key="4">
    <source>
        <dbReference type="ARBA" id="ARBA00022692"/>
    </source>
</evidence>
<keyword evidence="6 9" id="KW-1133">Transmembrane helix</keyword>
<dbReference type="PANTHER" id="PTHR11795:SF447">
    <property type="entry name" value="ABC TRANSPORTER PERMEASE PROTEIN"/>
    <property type="match status" value="1"/>
</dbReference>
<feature type="transmembrane region" description="Helical" evidence="9">
    <location>
        <begin position="232"/>
        <end position="257"/>
    </location>
</feature>
<feature type="transmembrane region" description="Helical" evidence="9">
    <location>
        <begin position="12"/>
        <end position="29"/>
    </location>
</feature>
<gene>
    <name evidence="10" type="primary">urtB</name>
    <name evidence="10" type="ORF">FH607_022430</name>
</gene>
<keyword evidence="2" id="KW-0813">Transport</keyword>
<dbReference type="PANTHER" id="PTHR11795">
    <property type="entry name" value="BRANCHED-CHAIN AMINO ACID TRANSPORT SYSTEM PERMEASE PROTEIN LIVH"/>
    <property type="match status" value="1"/>
</dbReference>
<keyword evidence="3" id="KW-1003">Cell membrane</keyword>
<accession>A0A5N6A2V6</accession>
<protein>
    <submittedName>
        <fullName evidence="10">Urea ABC transporter permease subunit UrtB</fullName>
    </submittedName>
</protein>
<evidence type="ECO:0000256" key="5">
    <source>
        <dbReference type="ARBA" id="ARBA00022970"/>
    </source>
</evidence>
<comment type="caution">
    <text evidence="10">The sequence shown here is derived from an EMBL/GenBank/DDBJ whole genome shotgun (WGS) entry which is preliminary data.</text>
</comment>
<dbReference type="AlphaFoldDB" id="A0A5N6A2V6"/>
<comment type="subcellular location">
    <subcellularLocation>
        <location evidence="1">Cell membrane</location>
        <topology evidence="1">Multi-pass membrane protein</topology>
    </subcellularLocation>
</comment>
<evidence type="ECO:0000256" key="9">
    <source>
        <dbReference type="SAM" id="Phobius"/>
    </source>
</evidence>
<feature type="transmembrane region" description="Helical" evidence="9">
    <location>
        <begin position="149"/>
        <end position="166"/>
    </location>
</feature>
<evidence type="ECO:0000256" key="1">
    <source>
        <dbReference type="ARBA" id="ARBA00004651"/>
    </source>
</evidence>
<dbReference type="RefSeq" id="WP_139671549.1">
    <property type="nucleotide sequence ID" value="NZ_VDLY02000015.1"/>
</dbReference>
<dbReference type="CDD" id="cd06582">
    <property type="entry name" value="TM_PBP1_LivH_like"/>
    <property type="match status" value="1"/>
</dbReference>
<feature type="transmembrane region" description="Helical" evidence="9">
    <location>
        <begin position="269"/>
        <end position="286"/>
    </location>
</feature>
<evidence type="ECO:0000256" key="7">
    <source>
        <dbReference type="ARBA" id="ARBA00023136"/>
    </source>
</evidence>
<dbReference type="InterPro" id="IPR017779">
    <property type="entry name" value="ABC_UrtB_bac"/>
</dbReference>
<dbReference type="OrthoDB" id="9814461at2"/>
<feature type="transmembrane region" description="Helical" evidence="9">
    <location>
        <begin position="65"/>
        <end position="87"/>
    </location>
</feature>
<dbReference type="GO" id="GO:0022857">
    <property type="term" value="F:transmembrane transporter activity"/>
    <property type="evidence" value="ECO:0007669"/>
    <property type="project" value="InterPro"/>
</dbReference>
<dbReference type="InterPro" id="IPR052157">
    <property type="entry name" value="BCAA_transport_permease"/>
</dbReference>
<dbReference type="NCBIfam" id="TIGR03409">
    <property type="entry name" value="urea_trans_UrtB"/>
    <property type="match status" value="1"/>
</dbReference>
<evidence type="ECO:0000256" key="6">
    <source>
        <dbReference type="ARBA" id="ARBA00022989"/>
    </source>
</evidence>
<dbReference type="Pfam" id="PF02653">
    <property type="entry name" value="BPD_transp_2"/>
    <property type="match status" value="1"/>
</dbReference>
<keyword evidence="7 9" id="KW-0472">Membrane</keyword>
<dbReference type="GO" id="GO:0006865">
    <property type="term" value="P:amino acid transport"/>
    <property type="evidence" value="ECO:0007669"/>
    <property type="project" value="UniProtKB-KW"/>
</dbReference>
<dbReference type="EMBL" id="VDLY02000015">
    <property type="protein sequence ID" value="KAB8162246.1"/>
    <property type="molecule type" value="Genomic_DNA"/>
</dbReference>
<sequence>MTVILSQSFTGISIGAVLLLIALGLSLTFGQMGVINMAHGEFIMAGAYTVYVVQKSIDSAGTSLLVSLPLAFLVAGSMGVLLEWLLIRRLYARPLDTLLVTWGVSLMLQQLARDIFGAPNVNAQAPSWLSGRITLVEGEHSLTLAHSRLFILGLAIAAVVALTLTLRRTSLGRRIRAVVQHRDLAEASGIATGRVDRITFFIGSGLAGLAGVALTLVGPIGPTMGTNIIIDAFLVIVVGGIGQLRGAVIAAFALGVLQAVMEYSTTVSVARVTVLVAIVAFLQWRPQGIYTLRTRSLA</sequence>
<evidence type="ECO:0000256" key="3">
    <source>
        <dbReference type="ARBA" id="ARBA00022475"/>
    </source>
</evidence>
<evidence type="ECO:0000256" key="2">
    <source>
        <dbReference type="ARBA" id="ARBA00022448"/>
    </source>
</evidence>
<proteinExistence type="inferred from homology"/>
<keyword evidence="5" id="KW-0029">Amino-acid transport</keyword>
<comment type="similarity">
    <text evidence="8">Belongs to the binding-protein-dependent transport system permease family. LivHM subfamily.</text>
</comment>
<evidence type="ECO:0000313" key="11">
    <source>
        <dbReference type="Proteomes" id="UP000314251"/>
    </source>
</evidence>
<name>A0A5N6A2V6_9ACTN</name>
<evidence type="ECO:0000313" key="10">
    <source>
        <dbReference type="EMBL" id="KAB8162246.1"/>
    </source>
</evidence>
<keyword evidence="11" id="KW-1185">Reference proteome</keyword>
<dbReference type="Proteomes" id="UP000314251">
    <property type="component" value="Unassembled WGS sequence"/>
</dbReference>
<feature type="transmembrane region" description="Helical" evidence="9">
    <location>
        <begin position="35"/>
        <end position="53"/>
    </location>
</feature>
<dbReference type="InterPro" id="IPR001851">
    <property type="entry name" value="ABC_transp_permease"/>
</dbReference>
<dbReference type="GO" id="GO:0005886">
    <property type="term" value="C:plasma membrane"/>
    <property type="evidence" value="ECO:0007669"/>
    <property type="project" value="UniProtKB-SubCell"/>
</dbReference>
<feature type="transmembrane region" description="Helical" evidence="9">
    <location>
        <begin position="198"/>
        <end position="220"/>
    </location>
</feature>
<reference evidence="10" key="1">
    <citation type="submission" date="2019-10" db="EMBL/GenBank/DDBJ databases">
        <title>Nonomuraea sp. nov., isolated from Phyllanthus amarus.</title>
        <authorList>
            <person name="Klykleung N."/>
            <person name="Tanasupawat S."/>
        </authorList>
    </citation>
    <scope>NUCLEOTIDE SEQUENCE [LARGE SCALE GENOMIC DNA]</scope>
    <source>
        <strain evidence="10">3MP-10</strain>
    </source>
</reference>